<comment type="similarity">
    <text evidence="3">Belongs to the KdsC family.</text>
</comment>
<evidence type="ECO:0000256" key="4">
    <source>
        <dbReference type="ARBA" id="ARBA00011881"/>
    </source>
</evidence>
<dbReference type="PIRSF" id="PIRSF006118">
    <property type="entry name" value="KDO8-P_Ptase"/>
    <property type="match status" value="1"/>
</dbReference>
<comment type="subunit">
    <text evidence="4">Homotetramer.</text>
</comment>
<dbReference type="GO" id="GO:0019143">
    <property type="term" value="F:3-deoxy-manno-octulosonate-8-phosphatase activity"/>
    <property type="evidence" value="ECO:0007669"/>
    <property type="project" value="UniProtKB-EC"/>
</dbReference>
<dbReference type="GO" id="GO:0008781">
    <property type="term" value="F:N-acylneuraminate cytidylyltransferase activity"/>
    <property type="evidence" value="ECO:0007669"/>
    <property type="project" value="TreeGrafter"/>
</dbReference>
<evidence type="ECO:0000256" key="8">
    <source>
        <dbReference type="ARBA" id="ARBA00022801"/>
    </source>
</evidence>
<keyword evidence="7 11" id="KW-0479">Metal-binding</keyword>
<feature type="binding site" evidence="11">
    <location>
        <position position="22"/>
    </location>
    <ligand>
        <name>substrate</name>
    </ligand>
</feature>
<dbReference type="EC" id="3.1.3.45" evidence="5"/>
<dbReference type="RefSeq" id="WP_051620726.1">
    <property type="nucleotide sequence ID" value="NZ_CP005986.1"/>
</dbReference>
<dbReference type="HOGENOM" id="CLU_106694_0_1_6"/>
<protein>
    <recommendedName>
        <fullName evidence="6">3-deoxy-D-manno-octulosonate 8-phosphate phosphatase KdsC</fullName>
        <ecNumber evidence="5">3.1.3.45</ecNumber>
    </recommendedName>
    <alternativeName>
        <fullName evidence="10">KDO 8-P phosphatase</fullName>
    </alternativeName>
</protein>
<dbReference type="GO" id="GO:0046872">
    <property type="term" value="F:metal ion binding"/>
    <property type="evidence" value="ECO:0007669"/>
    <property type="project" value="UniProtKB-KW"/>
</dbReference>
<dbReference type="InterPro" id="IPR036412">
    <property type="entry name" value="HAD-like_sf"/>
</dbReference>
<feature type="binding site" evidence="11">
    <location>
        <position position="20"/>
    </location>
    <ligand>
        <name>Mg(2+)</name>
        <dbReference type="ChEBI" id="CHEBI:18420"/>
    </ligand>
</feature>
<dbReference type="Pfam" id="PF08282">
    <property type="entry name" value="Hydrolase_3"/>
    <property type="match status" value="1"/>
</dbReference>
<evidence type="ECO:0000256" key="9">
    <source>
        <dbReference type="ARBA" id="ARBA00022842"/>
    </source>
</evidence>
<feature type="binding site" evidence="11">
    <location>
        <position position="113"/>
    </location>
    <ligand>
        <name>Mg(2+)</name>
        <dbReference type="ChEBI" id="CHEBI:18420"/>
    </ligand>
</feature>
<dbReference type="KEGG" id="acz:Acaty_c0395"/>
<keyword evidence="9 11" id="KW-0460">Magnesium</keyword>
<dbReference type="Gene3D" id="3.40.50.1000">
    <property type="entry name" value="HAD superfamily/HAD-like"/>
    <property type="match status" value="1"/>
</dbReference>
<evidence type="ECO:0000256" key="10">
    <source>
        <dbReference type="ARBA" id="ARBA00031051"/>
    </source>
</evidence>
<reference evidence="12 13" key="1">
    <citation type="journal article" date="2009" name="J. Bacteriol.">
        <title>Draft genome sequence of the extremely acidophilic bacterium Acidithiobacillus caldus ATCC 51756 reveals metabolic versatility in the genus Acidithiobacillus.</title>
        <authorList>
            <person name="Valdes J."/>
            <person name="Quatrini R."/>
            <person name="Hallberg K."/>
            <person name="Dopson M."/>
            <person name="Valenzuela P.D."/>
            <person name="Holmes D.S."/>
        </authorList>
    </citation>
    <scope>NUCLEOTIDE SEQUENCE [LARGE SCALE GENOMIC DNA]</scope>
    <source>
        <strain evidence="13">ATCC 51756 / DSM 8584 / KU</strain>
    </source>
</reference>
<sequence length="182" mass="19863">MTEHSVAQGVWANIRLAIFDVDGVLTDGRLLFDAEGRESKVFHVRDGHGLKMLQKAGIEIAFITARYSPALAYRAQDLGVSRVYQGSLDKRLAYRELKLELGLEDAVIAYMGDDLIDLPILTSAGLATCPSDAHPEVLARAHWCAQAPGGGGAVREFCENLLKAQGHWDRLLDAYLSVEGRG</sequence>
<dbReference type="InterPro" id="IPR050793">
    <property type="entry name" value="CMP-NeuNAc_synthase"/>
</dbReference>
<dbReference type="AlphaFoldDB" id="A0A059ZRL9"/>
<dbReference type="Proteomes" id="UP000005522">
    <property type="component" value="Chromosome"/>
</dbReference>
<evidence type="ECO:0000256" key="1">
    <source>
        <dbReference type="ARBA" id="ARBA00000898"/>
    </source>
</evidence>
<dbReference type="SFLD" id="SFLDG01138">
    <property type="entry name" value="C1.6.2:_Deoxy-d-mannose-octulo"/>
    <property type="match status" value="1"/>
</dbReference>
<evidence type="ECO:0000256" key="2">
    <source>
        <dbReference type="ARBA" id="ARBA00001946"/>
    </source>
</evidence>
<evidence type="ECO:0000256" key="5">
    <source>
        <dbReference type="ARBA" id="ARBA00013066"/>
    </source>
</evidence>
<dbReference type="SFLD" id="SFLDS00003">
    <property type="entry name" value="Haloacid_Dehalogenase"/>
    <property type="match status" value="1"/>
</dbReference>
<proteinExistence type="inferred from homology"/>
<dbReference type="PANTHER" id="PTHR21485:SF3">
    <property type="entry name" value="N-ACYLNEURAMINATE CYTIDYLYLTRANSFERASE"/>
    <property type="match status" value="1"/>
</dbReference>
<evidence type="ECO:0000256" key="3">
    <source>
        <dbReference type="ARBA" id="ARBA00005893"/>
    </source>
</evidence>
<dbReference type="SUPFAM" id="SSF56784">
    <property type="entry name" value="HAD-like"/>
    <property type="match status" value="1"/>
</dbReference>
<evidence type="ECO:0000256" key="6">
    <source>
        <dbReference type="ARBA" id="ARBA00020092"/>
    </source>
</evidence>
<gene>
    <name evidence="12" type="ORF">Acaty_c0395</name>
</gene>
<dbReference type="PANTHER" id="PTHR21485">
    <property type="entry name" value="HAD SUPERFAMILY MEMBERS CMAS AND KDSC"/>
    <property type="match status" value="1"/>
</dbReference>
<dbReference type="eggNOG" id="COG1778">
    <property type="taxonomic scope" value="Bacteria"/>
</dbReference>
<dbReference type="CDD" id="cd01630">
    <property type="entry name" value="HAD_KDO-like"/>
    <property type="match status" value="1"/>
</dbReference>
<organism evidence="12 13">
    <name type="scientific">Acidithiobacillus caldus (strain ATCC 51756 / DSM 8584 / KU)</name>
    <dbReference type="NCBI Taxonomy" id="637389"/>
    <lineage>
        <taxon>Bacteria</taxon>
        <taxon>Pseudomonadati</taxon>
        <taxon>Pseudomonadota</taxon>
        <taxon>Acidithiobacillia</taxon>
        <taxon>Acidithiobacillales</taxon>
        <taxon>Acidithiobacillaceae</taxon>
        <taxon>Acidithiobacillus</taxon>
    </lineage>
</organism>
<name>A0A059ZRL9_ACICK</name>
<accession>A0A059ZRL9</accession>
<comment type="cofactor">
    <cofactor evidence="2 11">
        <name>Mg(2+)</name>
        <dbReference type="ChEBI" id="CHEBI:18420"/>
    </cofactor>
</comment>
<keyword evidence="8 12" id="KW-0378">Hydrolase</keyword>
<comment type="catalytic activity">
    <reaction evidence="1">
        <text>3-deoxy-alpha-D-manno-2-octulosonate-8-phosphate + H2O = 3-deoxy-alpha-D-manno-oct-2-ulosonate + phosphate</text>
        <dbReference type="Rhea" id="RHEA:11500"/>
        <dbReference type="ChEBI" id="CHEBI:15377"/>
        <dbReference type="ChEBI" id="CHEBI:43474"/>
        <dbReference type="ChEBI" id="CHEBI:85985"/>
        <dbReference type="ChEBI" id="CHEBI:85986"/>
        <dbReference type="EC" id="3.1.3.45"/>
    </reaction>
</comment>
<dbReference type="InterPro" id="IPR010023">
    <property type="entry name" value="KdsC_fam"/>
</dbReference>
<dbReference type="EMBL" id="CP005986">
    <property type="protein sequence ID" value="AIA54285.1"/>
    <property type="molecule type" value="Genomic_DNA"/>
</dbReference>
<evidence type="ECO:0000256" key="7">
    <source>
        <dbReference type="ARBA" id="ARBA00022723"/>
    </source>
</evidence>
<dbReference type="FunFam" id="3.40.50.1000:FF:000029">
    <property type="entry name" value="3-deoxy-D-manno-octulosonate 8-phosphate phosphatase KdsC"/>
    <property type="match status" value="1"/>
</dbReference>
<evidence type="ECO:0000256" key="11">
    <source>
        <dbReference type="PIRSR" id="PIRSR006118-2"/>
    </source>
</evidence>
<evidence type="ECO:0000313" key="12">
    <source>
        <dbReference type="EMBL" id="AIA54285.1"/>
    </source>
</evidence>
<dbReference type="InterPro" id="IPR023214">
    <property type="entry name" value="HAD_sf"/>
</dbReference>
<dbReference type="NCBIfam" id="TIGR01670">
    <property type="entry name" value="KdsC-phosphatas"/>
    <property type="match status" value="1"/>
</dbReference>
<dbReference type="SFLD" id="SFLDG01136">
    <property type="entry name" value="C1.6:_Phosphoserine_Phosphatas"/>
    <property type="match status" value="1"/>
</dbReference>
<evidence type="ECO:0000313" key="13">
    <source>
        <dbReference type="Proteomes" id="UP000005522"/>
    </source>
</evidence>